<reference evidence="2" key="1">
    <citation type="submission" date="2022-10" db="EMBL/GenBank/DDBJ databases">
        <title>Fusarium specimens isolated from Avocado Roots.</title>
        <authorList>
            <person name="Stajich J."/>
            <person name="Roper C."/>
            <person name="Heimlech-Rivalta G."/>
        </authorList>
    </citation>
    <scope>NUCLEOTIDE SEQUENCE</scope>
    <source>
        <strain evidence="2">CF00143</strain>
    </source>
</reference>
<name>A0A9W8PI25_9HYPO</name>
<comment type="caution">
    <text evidence="2">The sequence shown here is derived from an EMBL/GenBank/DDBJ whole genome shotgun (WGS) entry which is preliminary data.</text>
</comment>
<gene>
    <name evidence="2" type="ORF">NW766_009582</name>
</gene>
<dbReference type="AlphaFoldDB" id="A0A9W8PI25"/>
<organism evidence="2 3">
    <name type="scientific">Fusarium irregulare</name>
    <dbReference type="NCBI Taxonomy" id="2494466"/>
    <lineage>
        <taxon>Eukaryota</taxon>
        <taxon>Fungi</taxon>
        <taxon>Dikarya</taxon>
        <taxon>Ascomycota</taxon>
        <taxon>Pezizomycotina</taxon>
        <taxon>Sordariomycetes</taxon>
        <taxon>Hypocreomycetidae</taxon>
        <taxon>Hypocreales</taxon>
        <taxon>Nectriaceae</taxon>
        <taxon>Fusarium</taxon>
        <taxon>Fusarium incarnatum-equiseti species complex</taxon>
    </lineage>
</organism>
<feature type="region of interest" description="Disordered" evidence="1">
    <location>
        <begin position="58"/>
        <end position="79"/>
    </location>
</feature>
<evidence type="ECO:0000256" key="1">
    <source>
        <dbReference type="SAM" id="MobiDB-lite"/>
    </source>
</evidence>
<proteinExistence type="predicted"/>
<feature type="compositionally biased region" description="Polar residues" evidence="1">
    <location>
        <begin position="68"/>
        <end position="79"/>
    </location>
</feature>
<evidence type="ECO:0000313" key="2">
    <source>
        <dbReference type="EMBL" id="KAJ4007779.1"/>
    </source>
</evidence>
<protein>
    <submittedName>
        <fullName evidence="2">Uncharacterized protein</fullName>
    </submittedName>
</protein>
<dbReference type="Proteomes" id="UP001152130">
    <property type="component" value="Unassembled WGS sequence"/>
</dbReference>
<feature type="region of interest" description="Disordered" evidence="1">
    <location>
        <begin position="1"/>
        <end position="31"/>
    </location>
</feature>
<evidence type="ECO:0000313" key="3">
    <source>
        <dbReference type="Proteomes" id="UP001152130"/>
    </source>
</evidence>
<dbReference type="EMBL" id="JAPDHF010000016">
    <property type="protein sequence ID" value="KAJ4007779.1"/>
    <property type="molecule type" value="Genomic_DNA"/>
</dbReference>
<keyword evidence="3" id="KW-1185">Reference proteome</keyword>
<accession>A0A9W8PI25</accession>
<sequence length="253" mass="29101">MPAQTPSATAPRGTEPPKPKSTVSYTPVPQQDMIISEQKRVLDESLHHLFAATEGLRRFPLPPFPPQSGATSPSSTDSWNHCNTDAYEDDMSDTDTWPGNEGESHVGVRQLTRWINHYKTSEPDFYYNAIIHHIECQDIQLSLVYGIAASSDGLPDEEKWPQSWNKLYPVMQWITNHLVAAVQSVPKSERETFVKKGKQKMLEVEDGIRRDWLDGDRPMTNAVFRILQRNLRRNYSRHVKGKFDEDFLEWTTF</sequence>